<accession>A0ABP0FJE5</accession>
<reference evidence="1 2" key="1">
    <citation type="submission" date="2024-02" db="EMBL/GenBank/DDBJ databases">
        <authorList>
            <person name="Daric V."/>
            <person name="Darras S."/>
        </authorList>
    </citation>
    <scope>NUCLEOTIDE SEQUENCE [LARGE SCALE GENOMIC DNA]</scope>
</reference>
<dbReference type="Proteomes" id="UP001642483">
    <property type="component" value="Unassembled WGS sequence"/>
</dbReference>
<keyword evidence="2" id="KW-1185">Reference proteome</keyword>
<dbReference type="EMBL" id="CAWYQH010000068">
    <property type="protein sequence ID" value="CAK8679767.1"/>
    <property type="molecule type" value="Genomic_DNA"/>
</dbReference>
<gene>
    <name evidence="1" type="ORF">CVLEPA_LOCUS10019</name>
</gene>
<evidence type="ECO:0000313" key="2">
    <source>
        <dbReference type="Proteomes" id="UP001642483"/>
    </source>
</evidence>
<sequence>MTSGSSTRSVDSRQCNNTLLLVSSCSKVYGYYFPINNRYLFNNAHSCRTHQLADGWKLYTQALFKSLSSVDALYLWMGFTPYGIRCTVYVEVKAKEPVANCLHSYNSEKYHKTKST</sequence>
<comment type="caution">
    <text evidence="1">The sequence shown here is derived from an EMBL/GenBank/DDBJ whole genome shotgun (WGS) entry which is preliminary data.</text>
</comment>
<protein>
    <submittedName>
        <fullName evidence="1">Uncharacterized protein</fullName>
    </submittedName>
</protein>
<organism evidence="1 2">
    <name type="scientific">Clavelina lepadiformis</name>
    <name type="common">Light-bulb sea squirt</name>
    <name type="synonym">Ascidia lepadiformis</name>
    <dbReference type="NCBI Taxonomy" id="159417"/>
    <lineage>
        <taxon>Eukaryota</taxon>
        <taxon>Metazoa</taxon>
        <taxon>Chordata</taxon>
        <taxon>Tunicata</taxon>
        <taxon>Ascidiacea</taxon>
        <taxon>Aplousobranchia</taxon>
        <taxon>Clavelinidae</taxon>
        <taxon>Clavelina</taxon>
    </lineage>
</organism>
<name>A0ABP0FJE5_CLALP</name>
<evidence type="ECO:0000313" key="1">
    <source>
        <dbReference type="EMBL" id="CAK8679767.1"/>
    </source>
</evidence>
<proteinExistence type="predicted"/>